<evidence type="ECO:0000313" key="2">
    <source>
        <dbReference type="Proteomes" id="UP000696280"/>
    </source>
</evidence>
<dbReference type="Proteomes" id="UP000696280">
    <property type="component" value="Unassembled WGS sequence"/>
</dbReference>
<evidence type="ECO:0000313" key="1">
    <source>
        <dbReference type="EMBL" id="CAG8954375.1"/>
    </source>
</evidence>
<gene>
    <name evidence="1" type="ORF">HYFRA_00006000</name>
</gene>
<protein>
    <submittedName>
        <fullName evidence="1">Uncharacterized protein</fullName>
    </submittedName>
</protein>
<dbReference type="EMBL" id="CAJVRL010000056">
    <property type="protein sequence ID" value="CAG8954375.1"/>
    <property type="molecule type" value="Genomic_DNA"/>
</dbReference>
<comment type="caution">
    <text evidence="1">The sequence shown here is derived from an EMBL/GenBank/DDBJ whole genome shotgun (WGS) entry which is preliminary data.</text>
</comment>
<accession>A0A9N9KYD6</accession>
<reference evidence="1" key="1">
    <citation type="submission" date="2021-07" db="EMBL/GenBank/DDBJ databases">
        <authorList>
            <person name="Durling M."/>
        </authorList>
    </citation>
    <scope>NUCLEOTIDE SEQUENCE</scope>
</reference>
<dbReference type="AlphaFoldDB" id="A0A9N9KYD6"/>
<organism evidence="1 2">
    <name type="scientific">Hymenoscyphus fraxineus</name>
    <dbReference type="NCBI Taxonomy" id="746836"/>
    <lineage>
        <taxon>Eukaryota</taxon>
        <taxon>Fungi</taxon>
        <taxon>Dikarya</taxon>
        <taxon>Ascomycota</taxon>
        <taxon>Pezizomycotina</taxon>
        <taxon>Leotiomycetes</taxon>
        <taxon>Helotiales</taxon>
        <taxon>Helotiaceae</taxon>
        <taxon>Hymenoscyphus</taxon>
    </lineage>
</organism>
<sequence>MDLNFKIQSPKVPKLRQSSAVVSDQKHRAMNVASYDPSLLARTLTKRLSRKLVRARSIRTRAKIRIYPSLYHVCLETVNYIECKIACSDSRRPAITRRIPQDFLLLCKRKTWSLLDFYTTP</sequence>
<keyword evidence="2" id="KW-1185">Reference proteome</keyword>
<name>A0A9N9KYD6_9HELO</name>
<proteinExistence type="predicted"/>